<dbReference type="PANTHER" id="PTHR44688:SF16">
    <property type="entry name" value="DNA-BINDING TRANSCRIPTIONAL ACTIVATOR DEVR_DOSR"/>
    <property type="match status" value="1"/>
</dbReference>
<dbReference type="OrthoDB" id="9802426at2"/>
<evidence type="ECO:0008006" key="9">
    <source>
        <dbReference type="Google" id="ProtNLM"/>
    </source>
</evidence>
<keyword evidence="8" id="KW-1185">Reference proteome</keyword>
<proteinExistence type="predicted"/>
<evidence type="ECO:0000259" key="5">
    <source>
        <dbReference type="PROSITE" id="PS50043"/>
    </source>
</evidence>
<dbReference type="SMART" id="SM00448">
    <property type="entry name" value="REC"/>
    <property type="match status" value="1"/>
</dbReference>
<keyword evidence="1" id="KW-0805">Transcription regulation</keyword>
<dbReference type="InterPro" id="IPR000792">
    <property type="entry name" value="Tscrpt_reg_LuxR_C"/>
</dbReference>
<keyword evidence="4" id="KW-0597">Phosphoprotein</keyword>
<dbReference type="PRINTS" id="PR00038">
    <property type="entry name" value="HTHLUXR"/>
</dbReference>
<dbReference type="Pfam" id="PF00072">
    <property type="entry name" value="Response_reg"/>
    <property type="match status" value="1"/>
</dbReference>
<comment type="caution">
    <text evidence="7">The sequence shown here is derived from an EMBL/GenBank/DDBJ whole genome shotgun (WGS) entry which is preliminary data.</text>
</comment>
<evidence type="ECO:0000256" key="2">
    <source>
        <dbReference type="ARBA" id="ARBA00023125"/>
    </source>
</evidence>
<dbReference type="GO" id="GO:0003677">
    <property type="term" value="F:DNA binding"/>
    <property type="evidence" value="ECO:0007669"/>
    <property type="project" value="UniProtKB-KW"/>
</dbReference>
<feature type="modified residue" description="4-aspartylphosphate" evidence="4">
    <location>
        <position position="57"/>
    </location>
</feature>
<dbReference type="SUPFAM" id="SSF52172">
    <property type="entry name" value="CheY-like"/>
    <property type="match status" value="1"/>
</dbReference>
<organism evidence="7 8">
    <name type="scientific">Paramagnetospirillum marisnigri</name>
    <dbReference type="NCBI Taxonomy" id="1285242"/>
    <lineage>
        <taxon>Bacteria</taxon>
        <taxon>Pseudomonadati</taxon>
        <taxon>Pseudomonadota</taxon>
        <taxon>Alphaproteobacteria</taxon>
        <taxon>Rhodospirillales</taxon>
        <taxon>Magnetospirillaceae</taxon>
        <taxon>Paramagnetospirillum</taxon>
    </lineage>
</organism>
<dbReference type="RefSeq" id="WP_082915094.1">
    <property type="nucleotide sequence ID" value="NZ_LWQT01000120.1"/>
</dbReference>
<dbReference type="Proteomes" id="UP000078428">
    <property type="component" value="Unassembled WGS sequence"/>
</dbReference>
<evidence type="ECO:0000313" key="8">
    <source>
        <dbReference type="Proteomes" id="UP000078428"/>
    </source>
</evidence>
<feature type="domain" description="Response regulatory" evidence="6">
    <location>
        <begin position="8"/>
        <end position="122"/>
    </location>
</feature>
<dbReference type="AlphaFoldDB" id="A0A178M853"/>
<dbReference type="PROSITE" id="PS50110">
    <property type="entry name" value="RESPONSE_REGULATORY"/>
    <property type="match status" value="1"/>
</dbReference>
<dbReference type="PROSITE" id="PS50043">
    <property type="entry name" value="HTH_LUXR_2"/>
    <property type="match status" value="1"/>
</dbReference>
<name>A0A178M853_9PROT</name>
<keyword evidence="3" id="KW-0804">Transcription</keyword>
<keyword evidence="2" id="KW-0238">DNA-binding</keyword>
<dbReference type="PROSITE" id="PS00622">
    <property type="entry name" value="HTH_LUXR_1"/>
    <property type="match status" value="1"/>
</dbReference>
<dbReference type="EMBL" id="LWQT01000120">
    <property type="protein sequence ID" value="OAN44074.1"/>
    <property type="molecule type" value="Genomic_DNA"/>
</dbReference>
<dbReference type="Gene3D" id="1.10.10.10">
    <property type="entry name" value="Winged helix-like DNA-binding domain superfamily/Winged helix DNA-binding domain"/>
    <property type="match status" value="1"/>
</dbReference>
<dbReference type="InterPro" id="IPR036388">
    <property type="entry name" value="WH-like_DNA-bd_sf"/>
</dbReference>
<dbReference type="InterPro" id="IPR001789">
    <property type="entry name" value="Sig_transdc_resp-reg_receiver"/>
</dbReference>
<dbReference type="InterPro" id="IPR011006">
    <property type="entry name" value="CheY-like_superfamily"/>
</dbReference>
<dbReference type="GO" id="GO:0000160">
    <property type="term" value="P:phosphorelay signal transduction system"/>
    <property type="evidence" value="ECO:0007669"/>
    <property type="project" value="InterPro"/>
</dbReference>
<feature type="domain" description="HTH luxR-type" evidence="5">
    <location>
        <begin position="138"/>
        <end position="203"/>
    </location>
</feature>
<dbReference type="CDD" id="cd06170">
    <property type="entry name" value="LuxR_C_like"/>
    <property type="match status" value="1"/>
</dbReference>
<evidence type="ECO:0000256" key="1">
    <source>
        <dbReference type="ARBA" id="ARBA00023015"/>
    </source>
</evidence>
<dbReference type="InterPro" id="IPR016032">
    <property type="entry name" value="Sig_transdc_resp-reg_C-effctor"/>
</dbReference>
<dbReference type="PANTHER" id="PTHR44688">
    <property type="entry name" value="DNA-BINDING TRANSCRIPTIONAL ACTIVATOR DEVR_DOSR"/>
    <property type="match status" value="1"/>
</dbReference>
<protein>
    <recommendedName>
        <fullName evidence="9">DNA-binding response regulator</fullName>
    </recommendedName>
</protein>
<dbReference type="GO" id="GO:0006355">
    <property type="term" value="P:regulation of DNA-templated transcription"/>
    <property type="evidence" value="ECO:0007669"/>
    <property type="project" value="InterPro"/>
</dbReference>
<dbReference type="SMART" id="SM00421">
    <property type="entry name" value="HTH_LUXR"/>
    <property type="match status" value="1"/>
</dbReference>
<reference evidence="7 8" key="1">
    <citation type="submission" date="2016-04" db="EMBL/GenBank/DDBJ databases">
        <title>Draft genome sequence of freshwater magnetotactic bacteria Magnetospirillum marisnigri SP-1 and Magnetospirillum moscoviense BB-1.</title>
        <authorList>
            <person name="Koziaeva V."/>
            <person name="Dziuba M.V."/>
            <person name="Ivanov T.M."/>
            <person name="Kuznetsov B."/>
            <person name="Grouzdev D.S."/>
        </authorList>
    </citation>
    <scope>NUCLEOTIDE SEQUENCE [LARGE SCALE GENOMIC DNA]</scope>
    <source>
        <strain evidence="7 8">SP-1</strain>
    </source>
</reference>
<evidence type="ECO:0000256" key="3">
    <source>
        <dbReference type="ARBA" id="ARBA00023163"/>
    </source>
</evidence>
<dbReference type="SUPFAM" id="SSF46894">
    <property type="entry name" value="C-terminal effector domain of the bipartite response regulators"/>
    <property type="match status" value="1"/>
</dbReference>
<dbReference type="Gene3D" id="3.40.50.2300">
    <property type="match status" value="1"/>
</dbReference>
<dbReference type="STRING" id="1285242.A6A04_09385"/>
<gene>
    <name evidence="7" type="ORF">A6A04_09385</name>
</gene>
<sequence>MQASNRFAISVVDDDRDYREILRWNLESRGYVVAEFPDADSFIAGHDVSSIGCLLIDYRLGIMNGIEAFKQVRLRGNDAPAIILSSQGDIPAAVQAVKLGAYTFFEKPNDFEPLMHLVAEACEVHQEHRQRHGPLMDALKYFQSLTLREAEVFWLIVEGKATKQIAQELSISPRTVEAHRSSIFEKFECANPKALFSASVHLRTIRLIDAESLSDDSEG</sequence>
<evidence type="ECO:0000256" key="4">
    <source>
        <dbReference type="PROSITE-ProRule" id="PRU00169"/>
    </source>
</evidence>
<evidence type="ECO:0000313" key="7">
    <source>
        <dbReference type="EMBL" id="OAN44074.1"/>
    </source>
</evidence>
<accession>A0A178M853</accession>
<evidence type="ECO:0000259" key="6">
    <source>
        <dbReference type="PROSITE" id="PS50110"/>
    </source>
</evidence>
<dbReference type="Pfam" id="PF00196">
    <property type="entry name" value="GerE"/>
    <property type="match status" value="1"/>
</dbReference>